<evidence type="ECO:0000256" key="1">
    <source>
        <dbReference type="ARBA" id="ARBA00023125"/>
    </source>
</evidence>
<proteinExistence type="predicted"/>
<dbReference type="GO" id="GO:0006275">
    <property type="term" value="P:regulation of DNA replication"/>
    <property type="evidence" value="ECO:0007669"/>
    <property type="project" value="InterPro"/>
</dbReference>
<evidence type="ECO:0000313" key="3">
    <source>
        <dbReference type="EMBL" id="QHU22322.1"/>
    </source>
</evidence>
<dbReference type="PANTHER" id="PTHR11352:SF0">
    <property type="entry name" value="PROLIFERATING CELL NUCLEAR ANTIGEN"/>
    <property type="match status" value="1"/>
</dbReference>
<feature type="domain" description="Proliferating cell nuclear antigen PCNA N-terminal" evidence="2">
    <location>
        <begin position="12"/>
        <end position="122"/>
    </location>
</feature>
<dbReference type="GO" id="GO:0019985">
    <property type="term" value="P:translesion synthesis"/>
    <property type="evidence" value="ECO:0007669"/>
    <property type="project" value="TreeGrafter"/>
</dbReference>
<sequence>MLFTLEKNRKVATLIELFKVIKGLNNFCKIYCREDELFIQIMDDSHVSLLEVKIKNKWFTTYESNNEVIAFNSKILTTIMGLHTLDSIVTFETDEEYLNISFQQKDKTEKLFQINLIDLDNDLMETQIVEHSLEFSISARKLDQYFNEMQSFGDTLEIIHTNETIYMRTRGDEGKYMLKITDDLLDDLIVEEDLQLVCKVPLRYTSLVTKLYSVFKKINVNVSEDAPFTLKIFPTEEDEKELLEIKFYIAPKVDDEIGFDFSEFEDNDPQKSYTAKEELEHYENTVIED</sequence>
<dbReference type="InterPro" id="IPR046938">
    <property type="entry name" value="DNA_clamp_sf"/>
</dbReference>
<dbReference type="InterPro" id="IPR022648">
    <property type="entry name" value="Pr_cel_nuc_antig_N"/>
</dbReference>
<dbReference type="GO" id="GO:0006298">
    <property type="term" value="P:mismatch repair"/>
    <property type="evidence" value="ECO:0007669"/>
    <property type="project" value="TreeGrafter"/>
</dbReference>
<keyword evidence="1" id="KW-0238">DNA-binding</keyword>
<dbReference type="GO" id="GO:0043626">
    <property type="term" value="C:PCNA complex"/>
    <property type="evidence" value="ECO:0007669"/>
    <property type="project" value="TreeGrafter"/>
</dbReference>
<protein>
    <recommendedName>
        <fullName evidence="2">Proliferating cell nuclear antigen PCNA N-terminal domain-containing protein</fullName>
    </recommendedName>
</protein>
<organism evidence="3">
    <name type="scientific">viral metagenome</name>
    <dbReference type="NCBI Taxonomy" id="1070528"/>
    <lineage>
        <taxon>unclassified sequences</taxon>
        <taxon>metagenomes</taxon>
        <taxon>organismal metagenomes</taxon>
    </lineage>
</organism>
<dbReference type="AlphaFoldDB" id="A0A6C0KWF7"/>
<dbReference type="SUPFAM" id="SSF55979">
    <property type="entry name" value="DNA clamp"/>
    <property type="match status" value="2"/>
</dbReference>
<dbReference type="Pfam" id="PF00705">
    <property type="entry name" value="PCNA_N"/>
    <property type="match status" value="1"/>
</dbReference>
<dbReference type="EMBL" id="MN741005">
    <property type="protein sequence ID" value="QHU22322.1"/>
    <property type="molecule type" value="Genomic_DNA"/>
</dbReference>
<reference evidence="3" key="1">
    <citation type="journal article" date="2020" name="Nature">
        <title>Giant virus diversity and host interactions through global metagenomics.</title>
        <authorList>
            <person name="Schulz F."/>
            <person name="Roux S."/>
            <person name="Paez-Espino D."/>
            <person name="Jungbluth S."/>
            <person name="Walsh D.A."/>
            <person name="Denef V.J."/>
            <person name="McMahon K.D."/>
            <person name="Konstantinidis K.T."/>
            <person name="Eloe-Fadrosh E.A."/>
            <person name="Kyrpides N.C."/>
            <person name="Woyke T."/>
        </authorList>
    </citation>
    <scope>NUCLEOTIDE SEQUENCE</scope>
    <source>
        <strain evidence="3">GVMAG-S-ERX555907-102</strain>
    </source>
</reference>
<dbReference type="GO" id="GO:0003677">
    <property type="term" value="F:DNA binding"/>
    <property type="evidence" value="ECO:0007669"/>
    <property type="project" value="UniProtKB-KW"/>
</dbReference>
<dbReference type="PRINTS" id="PR00339">
    <property type="entry name" value="PCNACYCLIN"/>
</dbReference>
<accession>A0A6C0KWF7</accession>
<dbReference type="GO" id="GO:0006272">
    <property type="term" value="P:leading strand elongation"/>
    <property type="evidence" value="ECO:0007669"/>
    <property type="project" value="TreeGrafter"/>
</dbReference>
<evidence type="ECO:0000259" key="2">
    <source>
        <dbReference type="Pfam" id="PF00705"/>
    </source>
</evidence>
<name>A0A6C0KWF7_9ZZZZ</name>
<dbReference type="Gene3D" id="3.70.10.10">
    <property type="match status" value="1"/>
</dbReference>
<dbReference type="GO" id="GO:0030337">
    <property type="term" value="F:DNA polymerase processivity factor activity"/>
    <property type="evidence" value="ECO:0007669"/>
    <property type="project" value="InterPro"/>
</dbReference>
<dbReference type="PANTHER" id="PTHR11352">
    <property type="entry name" value="PROLIFERATING CELL NUCLEAR ANTIGEN"/>
    <property type="match status" value="1"/>
</dbReference>
<dbReference type="InterPro" id="IPR000730">
    <property type="entry name" value="Pr_cel_nuc_antig"/>
</dbReference>